<dbReference type="CDD" id="cd03801">
    <property type="entry name" value="GT4_PimA-like"/>
    <property type="match status" value="1"/>
</dbReference>
<dbReference type="InterPro" id="IPR001296">
    <property type="entry name" value="Glyco_trans_1"/>
</dbReference>
<organism evidence="2 3">
    <name type="scientific">Alloacidobacterium dinghuense</name>
    <dbReference type="NCBI Taxonomy" id="2763107"/>
    <lineage>
        <taxon>Bacteria</taxon>
        <taxon>Pseudomonadati</taxon>
        <taxon>Acidobacteriota</taxon>
        <taxon>Terriglobia</taxon>
        <taxon>Terriglobales</taxon>
        <taxon>Acidobacteriaceae</taxon>
        <taxon>Alloacidobacterium</taxon>
    </lineage>
</organism>
<dbReference type="RefSeq" id="WP_186744964.1">
    <property type="nucleotide sequence ID" value="NZ_CP060394.1"/>
</dbReference>
<sequence length="470" mass="52360">MQASVSAVFLYMRMGLHLPTPGIVLDETRKEERGIMGPLRILVLAQNANPDSICGPLIGYSQAQALARLHDVTLIIGSSSEEAVRRRQGTLRAVEVIKLGWLDGIYAWSIDKIFKNNYNNQLLQVFVRPFSVVFEWQAWRQMQGRIKGGEFDIVLRLLPVSMISLSPFAFFLRNGPVPFLVGPVNGGLPWLQGFKQAKIQNKWVTRLRNLYSFLPFGRSTYRRAAAIMAGSSHTYAELSEHREKLFFLPENGIESSMCARTLRSRQPGAKLELIFVGSLIPLKACDLALRGAASLLREDLARFTVVGDGPERDRLEHLARSLGVDKAVLFCGWLSHDEAIQQLRSADVLLFPSIRDFGGGVVFEALAHGVVPVVADFGGPGDTVHPGVGCKVSLTNETDVVSQIEEILLSLARDGDRLDQLRHQGVSYAREYLSWDAKAQRITTIMRWVLRQGPKPNLPPPRLLRSERAS</sequence>
<keyword evidence="3" id="KW-1185">Reference proteome</keyword>
<evidence type="ECO:0000313" key="3">
    <source>
        <dbReference type="Proteomes" id="UP000515312"/>
    </source>
</evidence>
<dbReference type="PANTHER" id="PTHR45947">
    <property type="entry name" value="SULFOQUINOVOSYL TRANSFERASE SQD2"/>
    <property type="match status" value="1"/>
</dbReference>
<protein>
    <submittedName>
        <fullName evidence="2">Glycosyltransferase family 4 protein</fullName>
    </submittedName>
</protein>
<dbReference type="InterPro" id="IPR050194">
    <property type="entry name" value="Glycosyltransferase_grp1"/>
</dbReference>
<dbReference type="KEGG" id="adin:H7849_05965"/>
<name>A0A7G8BLS2_9BACT</name>
<dbReference type="Pfam" id="PF00534">
    <property type="entry name" value="Glycos_transf_1"/>
    <property type="match status" value="1"/>
</dbReference>
<dbReference type="EMBL" id="CP060394">
    <property type="protein sequence ID" value="QNI33492.1"/>
    <property type="molecule type" value="Genomic_DNA"/>
</dbReference>
<keyword evidence="2" id="KW-0808">Transferase</keyword>
<evidence type="ECO:0000313" key="2">
    <source>
        <dbReference type="EMBL" id="QNI33492.1"/>
    </source>
</evidence>
<accession>A0A7G8BLS2</accession>
<gene>
    <name evidence="2" type="ORF">H7849_05965</name>
</gene>
<feature type="domain" description="Glycosyl transferase family 1" evidence="1">
    <location>
        <begin position="268"/>
        <end position="409"/>
    </location>
</feature>
<evidence type="ECO:0000259" key="1">
    <source>
        <dbReference type="Pfam" id="PF00534"/>
    </source>
</evidence>
<proteinExistence type="predicted"/>
<dbReference type="SUPFAM" id="SSF53756">
    <property type="entry name" value="UDP-Glycosyltransferase/glycogen phosphorylase"/>
    <property type="match status" value="1"/>
</dbReference>
<dbReference type="GO" id="GO:0016758">
    <property type="term" value="F:hexosyltransferase activity"/>
    <property type="evidence" value="ECO:0007669"/>
    <property type="project" value="TreeGrafter"/>
</dbReference>
<dbReference type="PANTHER" id="PTHR45947:SF3">
    <property type="entry name" value="SULFOQUINOVOSYL TRANSFERASE SQD2"/>
    <property type="match status" value="1"/>
</dbReference>
<dbReference type="AlphaFoldDB" id="A0A7G8BLS2"/>
<dbReference type="Proteomes" id="UP000515312">
    <property type="component" value="Chromosome"/>
</dbReference>
<dbReference type="Gene3D" id="3.40.50.2000">
    <property type="entry name" value="Glycogen Phosphorylase B"/>
    <property type="match status" value="2"/>
</dbReference>
<reference evidence="2 3" key="1">
    <citation type="submission" date="2020-08" db="EMBL/GenBank/DDBJ databases">
        <title>Edaphobacter telluris sp. nov. and Acidobacterium dinghuensis sp. nov., two acidobacteria isolated from forest soil.</title>
        <authorList>
            <person name="Fu J."/>
            <person name="Qiu L."/>
        </authorList>
    </citation>
    <scope>NUCLEOTIDE SEQUENCE [LARGE SCALE GENOMIC DNA]</scope>
    <source>
        <strain evidence="2">4Y35</strain>
    </source>
</reference>